<dbReference type="Gene3D" id="2.130.10.10">
    <property type="entry name" value="YVTN repeat-like/Quinoprotein amine dehydrogenase"/>
    <property type="match status" value="3"/>
</dbReference>
<evidence type="ECO:0000256" key="2">
    <source>
        <dbReference type="SAM" id="SignalP"/>
    </source>
</evidence>
<organism evidence="3 4">
    <name type="scientific">Tahibacter aquaticus</name>
    <dbReference type="NCBI Taxonomy" id="520092"/>
    <lineage>
        <taxon>Bacteria</taxon>
        <taxon>Pseudomonadati</taxon>
        <taxon>Pseudomonadota</taxon>
        <taxon>Gammaproteobacteria</taxon>
        <taxon>Lysobacterales</taxon>
        <taxon>Rhodanobacteraceae</taxon>
        <taxon>Tahibacter</taxon>
    </lineage>
</organism>
<dbReference type="PANTHER" id="PTHR43739:SF5">
    <property type="entry name" value="EXO-ALPHA-SIALIDASE"/>
    <property type="match status" value="1"/>
</dbReference>
<proteinExistence type="predicted"/>
<dbReference type="PANTHER" id="PTHR43739">
    <property type="entry name" value="XYLOGLUCANASE (EUROFUNG)"/>
    <property type="match status" value="1"/>
</dbReference>
<keyword evidence="2" id="KW-0732">Signal</keyword>
<dbReference type="SUPFAM" id="SSF110296">
    <property type="entry name" value="Oligoxyloglucan reducing end-specific cellobiohydrolase"/>
    <property type="match status" value="3"/>
</dbReference>
<sequence>MKPETFCLRPLLVATLLCTTSPALFAALGSWSTSGPAGGNVVALVSYEASPTTLWAAGRGGVFRSTSGGTSWTRIEIGLPEALFSTDLVAATSSPVVYLAAGRQIYRSGNGGDLWVPVTPPSAVDFINHLSLRRAGSNALLAASYNSLFVSSDGGGSWSAPGAVLGSNQYTAVDYAADGTLYAGLAYSDAATFSGAIVLRSTTGGASWAPTPAQPGGLGGIDHIVSSPGTPLRLFASDGVNLVTSSNGGSSWSGIALPEAGTACGVINQIAANPSVASGLIVGCSARGLLVTADATVASPVWQTYDASNGFTANGTQPPQLSAIAVHANFATTPSIWAGAGDGGLLATTTGGSCWSAINNGFQSTNIRALATHPVDTGNGAVFLAGYGDSTTTIRALYKSADSGGSWNPSNNGLNAEQIRSIAIDPTTVDSDPLTAENFTVYAAGRSERIPDAAAKDGGIYKSSNAGASWSTIDSGIAVVNGRPDMGTARTIALDPRSCLTPPASGPCVIGSGGLRKIFVTGGGRANLTAPGLPYQSARIYRSADAGASWTASDSGLPLPQDLGPPGSFNYASMGGVVPLVFDPGNTQTLYIGTFINWPQGQAGAVDPTLANGVFKSTDGGASWLHASNGLPRYAGAASSNWDVLALAINPANPQILYAGTSNLFAGVPTGNVYKTTNGGTSWSLASTGIAGQDVRALFIDPNDPTGDTVYAGTGGNGANPGGVYRTTNGGSSWNSISLGLPADSATALAMPRRAAGAAPRILAGTTAGVWDYTSPSDDDADGSPSAVENALVGGDGNGDGIQDSTQARVASLNGSGLLARTAQGGGAVTVAIQPGTCTQLNDSTSLAAALYPPDNIAGTGSHDAWGLASFSLPACAGASVRVTFHGASFGADWSWRNYGPRVPGNADTFGWYRFAGARLIDAQTWELRLDALRQGNYRDDANDILFVGGPAQSADLLFSDGLQ</sequence>
<evidence type="ECO:0000256" key="1">
    <source>
        <dbReference type="SAM" id="MobiDB-lite"/>
    </source>
</evidence>
<dbReference type="InterPro" id="IPR015943">
    <property type="entry name" value="WD40/YVTN_repeat-like_dom_sf"/>
</dbReference>
<protein>
    <submittedName>
        <fullName evidence="3">Photosystem II stability/assembly factor-like uncharacterized protein</fullName>
    </submittedName>
</protein>
<dbReference type="GO" id="GO:0010411">
    <property type="term" value="P:xyloglucan metabolic process"/>
    <property type="evidence" value="ECO:0007669"/>
    <property type="project" value="TreeGrafter"/>
</dbReference>
<accession>A0A4V3DNH4</accession>
<dbReference type="EMBL" id="SNZH01000001">
    <property type="protein sequence ID" value="TDR48466.1"/>
    <property type="molecule type" value="Genomic_DNA"/>
</dbReference>
<keyword evidence="4" id="KW-1185">Reference proteome</keyword>
<gene>
    <name evidence="3" type="ORF">DFR29_10186</name>
</gene>
<dbReference type="InterPro" id="IPR052025">
    <property type="entry name" value="Xyloglucanase_GH74"/>
</dbReference>
<feature type="signal peptide" evidence="2">
    <location>
        <begin position="1"/>
        <end position="26"/>
    </location>
</feature>
<dbReference type="OrthoDB" id="5711096at2"/>
<dbReference type="AlphaFoldDB" id="A0A4V3DNH4"/>
<dbReference type="Proteomes" id="UP000295293">
    <property type="component" value="Unassembled WGS sequence"/>
</dbReference>
<comment type="caution">
    <text evidence="3">The sequence shown here is derived from an EMBL/GenBank/DDBJ whole genome shotgun (WGS) entry which is preliminary data.</text>
</comment>
<name>A0A4V3DNH4_9GAMM</name>
<reference evidence="3 4" key="1">
    <citation type="submission" date="2019-03" db="EMBL/GenBank/DDBJ databases">
        <title>Genomic Encyclopedia of Type Strains, Phase IV (KMG-IV): sequencing the most valuable type-strain genomes for metagenomic binning, comparative biology and taxonomic classification.</title>
        <authorList>
            <person name="Goeker M."/>
        </authorList>
    </citation>
    <scope>NUCLEOTIDE SEQUENCE [LARGE SCALE GENOMIC DNA]</scope>
    <source>
        <strain evidence="3 4">DSM 21667</strain>
    </source>
</reference>
<evidence type="ECO:0000313" key="4">
    <source>
        <dbReference type="Proteomes" id="UP000295293"/>
    </source>
</evidence>
<evidence type="ECO:0000313" key="3">
    <source>
        <dbReference type="EMBL" id="TDR48466.1"/>
    </source>
</evidence>
<dbReference type="RefSeq" id="WP_133816592.1">
    <property type="nucleotide sequence ID" value="NZ_SNZH01000001.1"/>
</dbReference>
<feature type="region of interest" description="Disordered" evidence="1">
    <location>
        <begin position="774"/>
        <end position="804"/>
    </location>
</feature>
<feature type="chain" id="PRO_5020730267" evidence="2">
    <location>
        <begin position="27"/>
        <end position="964"/>
    </location>
</feature>